<dbReference type="InterPro" id="IPR052283">
    <property type="entry name" value="GenomicStab_NeuMorph_Reg"/>
</dbReference>
<accession>A0AA35SPA1</accession>
<evidence type="ECO:0000313" key="4">
    <source>
        <dbReference type="Proteomes" id="UP001174909"/>
    </source>
</evidence>
<dbReference type="Pfam" id="PF12937">
    <property type="entry name" value="F-box-like"/>
    <property type="match status" value="1"/>
</dbReference>
<organism evidence="3 4">
    <name type="scientific">Geodia barretti</name>
    <name type="common">Barrett's horny sponge</name>
    <dbReference type="NCBI Taxonomy" id="519541"/>
    <lineage>
        <taxon>Eukaryota</taxon>
        <taxon>Metazoa</taxon>
        <taxon>Porifera</taxon>
        <taxon>Demospongiae</taxon>
        <taxon>Heteroscleromorpha</taxon>
        <taxon>Tetractinellida</taxon>
        <taxon>Astrophorina</taxon>
        <taxon>Geodiidae</taxon>
        <taxon>Geodia</taxon>
    </lineage>
</organism>
<evidence type="ECO:0000313" key="3">
    <source>
        <dbReference type="EMBL" id="CAI8032226.1"/>
    </source>
</evidence>
<sequence length="497" mass="54895">MEETMETLCVVACDSNLQKAEELEASLRRWKQRLQLASFSAASTHTASSVPVEEAFSLADTSVQRPPESDIEQSARNRGEIQVGRENAVPEQGRQAQLGGREVERAWHKLTSYILELERRVREMEAGSGRSSATVAVSSMDSQTGDISRAAVGNPERHTVDLRDGYIQALLLVFSWLTTAELCTASQVCHRWREVAKHPQLWQTVAISDTVMTSQDLVRLGRLCSESLSLSLHGLMPEMAGPDEDLHSYIARQRGSLEPGLASLLSAAPHLSSLAVTECNLMLTERLLWLASVHCPKLRQFTYTSDEFPPSPAALWALSNGCPKLQSLHLPPYPNSPFISHFNDACLSTIARGWPHLLQLTVGGPAITAAGLKEIVVYCQWLEVLRVDHGPQISSSDVTDMLSSGGLTHLRSLSFLFTPLSPKALHHLSSSCPKLNDITLHISPNTYFPGSSTDSVILKKFHQIHSNFQELEKMPQMKGVLQLHLHHPQTDNMVTID</sequence>
<dbReference type="AlphaFoldDB" id="A0AA35SPA1"/>
<dbReference type="SUPFAM" id="SSF52047">
    <property type="entry name" value="RNI-like"/>
    <property type="match status" value="1"/>
</dbReference>
<protein>
    <submittedName>
        <fullName evidence="3">F-box only protein 41</fullName>
    </submittedName>
</protein>
<dbReference type="PANTHER" id="PTHR15739">
    <property type="entry name" value="ZINC FINGER PROTEIN"/>
    <property type="match status" value="1"/>
</dbReference>
<feature type="domain" description="F-box" evidence="2">
    <location>
        <begin position="170"/>
        <end position="207"/>
    </location>
</feature>
<dbReference type="InterPro" id="IPR032675">
    <property type="entry name" value="LRR_dom_sf"/>
</dbReference>
<dbReference type="Gene3D" id="3.80.10.10">
    <property type="entry name" value="Ribonuclease Inhibitor"/>
    <property type="match status" value="2"/>
</dbReference>
<comment type="caution">
    <text evidence="3">The sequence shown here is derived from an EMBL/GenBank/DDBJ whole genome shotgun (WGS) entry which is preliminary data.</text>
</comment>
<proteinExistence type="predicted"/>
<gene>
    <name evidence="3" type="ORF">GBAR_LOCUS18239</name>
</gene>
<evidence type="ECO:0000256" key="1">
    <source>
        <dbReference type="SAM" id="MobiDB-lite"/>
    </source>
</evidence>
<dbReference type="PANTHER" id="PTHR15739:SF5">
    <property type="entry name" value="LD23158P"/>
    <property type="match status" value="1"/>
</dbReference>
<name>A0AA35SPA1_GEOBA</name>
<dbReference type="InterPro" id="IPR001810">
    <property type="entry name" value="F-box_dom"/>
</dbReference>
<reference evidence="3" key="1">
    <citation type="submission" date="2023-03" db="EMBL/GenBank/DDBJ databases">
        <authorList>
            <person name="Steffen K."/>
            <person name="Cardenas P."/>
        </authorList>
    </citation>
    <scope>NUCLEOTIDE SEQUENCE</scope>
</reference>
<evidence type="ECO:0000259" key="2">
    <source>
        <dbReference type="Pfam" id="PF12937"/>
    </source>
</evidence>
<feature type="region of interest" description="Disordered" evidence="1">
    <location>
        <begin position="58"/>
        <end position="100"/>
    </location>
</feature>
<dbReference type="EMBL" id="CASHTH010002589">
    <property type="protein sequence ID" value="CAI8032226.1"/>
    <property type="molecule type" value="Genomic_DNA"/>
</dbReference>
<keyword evidence="4" id="KW-1185">Reference proteome</keyword>
<dbReference type="Proteomes" id="UP001174909">
    <property type="component" value="Unassembled WGS sequence"/>
</dbReference>